<dbReference type="KEGG" id="rsz:108810259"/>
<dbReference type="GeneID" id="108810259"/>
<feature type="compositionally biased region" description="Low complexity" evidence="1">
    <location>
        <begin position="36"/>
        <end position="47"/>
    </location>
</feature>
<dbReference type="AlphaFoldDB" id="A0A6J0JT10"/>
<sequence length="356" mass="40968">MDNKKKMRFSTHSRGGSSPLSACFHPSTSATKEDTSSSLPSPSPTTSYFRGDLPNPTTTCNYHTSVGVFFLSWSHSFLRRSLHLHFYYCSSTNCYLHSPDCYRHSVPFTFTLEIKPLTFWRKHGSKKISRKPDIRVTWDLTHARFGSGPDPVSGFYVAVLVSGEVGLLVGDSLKQRPKRQILVSRGENLFGNRVYHTKIKIKERVREFGIDVKVNDDDASLRFSVDNKSVLKIKQLQWKFRGNTKVVIDGVTIQISWDVYNWMFGDEDKDKVPAVFLLRFENQEVEGNDVLMMKKRERDLVVLRKEKSGTLSFRASSYGHWSSAVMEWSTCKEEDERSFGPKSWFSLVVYAWRKVK</sequence>
<feature type="region of interest" description="Disordered" evidence="1">
    <location>
        <begin position="1"/>
        <end position="50"/>
    </location>
</feature>
<name>A0A6J0JT10_RAPSA</name>
<proteinExistence type="predicted"/>
<organism evidence="2 3">
    <name type="scientific">Raphanus sativus</name>
    <name type="common">Radish</name>
    <name type="synonym">Raphanus raphanistrum var. sativus</name>
    <dbReference type="NCBI Taxonomy" id="3726"/>
    <lineage>
        <taxon>Eukaryota</taxon>
        <taxon>Viridiplantae</taxon>
        <taxon>Streptophyta</taxon>
        <taxon>Embryophyta</taxon>
        <taxon>Tracheophyta</taxon>
        <taxon>Spermatophyta</taxon>
        <taxon>Magnoliopsida</taxon>
        <taxon>eudicotyledons</taxon>
        <taxon>Gunneridae</taxon>
        <taxon>Pentapetalae</taxon>
        <taxon>rosids</taxon>
        <taxon>malvids</taxon>
        <taxon>Brassicales</taxon>
        <taxon>Brassicaceae</taxon>
        <taxon>Brassiceae</taxon>
        <taxon>Raphanus</taxon>
    </lineage>
</organism>
<feature type="compositionally biased region" description="Basic residues" evidence="1">
    <location>
        <begin position="1"/>
        <end position="11"/>
    </location>
</feature>
<reference evidence="2" key="1">
    <citation type="journal article" date="2019" name="Database">
        <title>The radish genome database (RadishGD): an integrated information resource for radish genomics.</title>
        <authorList>
            <person name="Yu H.J."/>
            <person name="Baek S."/>
            <person name="Lee Y.J."/>
            <person name="Cho A."/>
            <person name="Mun J.H."/>
        </authorList>
    </citation>
    <scope>NUCLEOTIDE SEQUENCE [LARGE SCALE GENOMIC DNA]</scope>
    <source>
        <strain evidence="2">cv. WK10039</strain>
    </source>
</reference>
<evidence type="ECO:0000256" key="1">
    <source>
        <dbReference type="SAM" id="MobiDB-lite"/>
    </source>
</evidence>
<dbReference type="PANTHER" id="PTHR31972">
    <property type="entry name" value="EXPRESSED PROTEIN"/>
    <property type="match status" value="1"/>
</dbReference>
<keyword evidence="2" id="KW-1185">Reference proteome</keyword>
<feature type="compositionally biased region" description="Polar residues" evidence="1">
    <location>
        <begin position="12"/>
        <end position="30"/>
    </location>
</feature>
<evidence type="ECO:0000313" key="3">
    <source>
        <dbReference type="RefSeq" id="XP_018437884.1"/>
    </source>
</evidence>
<dbReference type="RefSeq" id="XP_018437884.1">
    <property type="nucleotide sequence ID" value="XM_018582382.2"/>
</dbReference>
<gene>
    <name evidence="3" type="primary">LOC108810259</name>
</gene>
<reference evidence="3" key="2">
    <citation type="submission" date="2025-08" db="UniProtKB">
        <authorList>
            <consortium name="RefSeq"/>
        </authorList>
    </citation>
    <scope>IDENTIFICATION</scope>
    <source>
        <tissue evidence="3">Leaf</tissue>
    </source>
</reference>
<dbReference type="OrthoDB" id="1894291at2759"/>
<dbReference type="Pfam" id="PF05910">
    <property type="entry name" value="DUF868"/>
    <property type="match status" value="1"/>
</dbReference>
<dbReference type="Proteomes" id="UP000504610">
    <property type="component" value="Chromosome 6"/>
</dbReference>
<accession>A0A6J0JT10</accession>
<dbReference type="PANTHER" id="PTHR31972:SF52">
    <property type="entry name" value="DUF868 DOMAIN-CONTAINING PROTEIN"/>
    <property type="match status" value="1"/>
</dbReference>
<protein>
    <submittedName>
        <fullName evidence="3">Uncharacterized protein LOC108810259</fullName>
    </submittedName>
</protein>
<evidence type="ECO:0000313" key="2">
    <source>
        <dbReference type="Proteomes" id="UP000504610"/>
    </source>
</evidence>
<dbReference type="InterPro" id="IPR008586">
    <property type="entry name" value="DUF868_pln"/>
</dbReference>